<sequence length="300" mass="33051">MKCAGSEPPLRCPELLGRASLPRPPGSVLCFPAVSLGEGMVAIPVIVELLQRRPEYRVLMTTAVLSAFEVIKDYLPFFLAVHKSLFRMHHDIFTIIVSCHPQHGRELFEKLKRECHCIYLRSKHDKLLSRSNIYVVDTLGELRRLCKLAPVAIVGGSFFPDLSGHNLSVAAAAGCAVLSGPHVGHFSQMILEMLSESQLSGEAELADVLNDFFKDPLILKEHLMAAKLAFRSLSMDINVKALELIECHVLRDGMKIDTKGISWRLRFLDRSHGGPDTAGASSAAENAVLNVNLLLHSLVV</sequence>
<reference evidence="2" key="1">
    <citation type="journal article" date="2023" name="Front. Plant Sci.">
        <title>Chromosomal-level genome assembly of Melastoma candidum provides insights into trichome evolution.</title>
        <authorList>
            <person name="Zhong Y."/>
            <person name="Wu W."/>
            <person name="Sun C."/>
            <person name="Zou P."/>
            <person name="Liu Y."/>
            <person name="Dai S."/>
            <person name="Zhou R."/>
        </authorList>
    </citation>
    <scope>NUCLEOTIDE SEQUENCE [LARGE SCALE GENOMIC DNA]</scope>
</reference>
<protein>
    <submittedName>
        <fullName evidence="1">Uncharacterized protein</fullName>
    </submittedName>
</protein>
<gene>
    <name evidence="1" type="ORF">MLD38_019595</name>
</gene>
<dbReference type="Proteomes" id="UP001057402">
    <property type="component" value="Chromosome 5"/>
</dbReference>
<comment type="caution">
    <text evidence="1">The sequence shown here is derived from an EMBL/GenBank/DDBJ whole genome shotgun (WGS) entry which is preliminary data.</text>
</comment>
<name>A0ACB9QXH4_9MYRT</name>
<organism evidence="1 2">
    <name type="scientific">Melastoma candidum</name>
    <dbReference type="NCBI Taxonomy" id="119954"/>
    <lineage>
        <taxon>Eukaryota</taxon>
        <taxon>Viridiplantae</taxon>
        <taxon>Streptophyta</taxon>
        <taxon>Embryophyta</taxon>
        <taxon>Tracheophyta</taxon>
        <taxon>Spermatophyta</taxon>
        <taxon>Magnoliopsida</taxon>
        <taxon>eudicotyledons</taxon>
        <taxon>Gunneridae</taxon>
        <taxon>Pentapetalae</taxon>
        <taxon>rosids</taxon>
        <taxon>malvids</taxon>
        <taxon>Myrtales</taxon>
        <taxon>Melastomataceae</taxon>
        <taxon>Melastomatoideae</taxon>
        <taxon>Melastomateae</taxon>
        <taxon>Melastoma</taxon>
    </lineage>
</organism>
<evidence type="ECO:0000313" key="1">
    <source>
        <dbReference type="EMBL" id="KAI4371349.1"/>
    </source>
</evidence>
<proteinExistence type="predicted"/>
<accession>A0ACB9QXH4</accession>
<evidence type="ECO:0000313" key="2">
    <source>
        <dbReference type="Proteomes" id="UP001057402"/>
    </source>
</evidence>
<dbReference type="EMBL" id="CM042884">
    <property type="protein sequence ID" value="KAI4371349.1"/>
    <property type="molecule type" value="Genomic_DNA"/>
</dbReference>
<keyword evidence="2" id="KW-1185">Reference proteome</keyword>